<dbReference type="OMA" id="HIDNQCT"/>
<dbReference type="InterPro" id="IPR000058">
    <property type="entry name" value="Znf_AN1"/>
</dbReference>
<gene>
    <name evidence="9" type="ORF">KP509_17G055100</name>
</gene>
<dbReference type="Pfam" id="PF01428">
    <property type="entry name" value="zf-AN1"/>
    <property type="match status" value="2"/>
</dbReference>
<evidence type="ECO:0000256" key="6">
    <source>
        <dbReference type="PROSITE-ProRule" id="PRU00449"/>
    </source>
</evidence>
<keyword evidence="3" id="KW-0677">Repeat</keyword>
<evidence type="ECO:0000256" key="3">
    <source>
        <dbReference type="ARBA" id="ARBA00022737"/>
    </source>
</evidence>
<dbReference type="Pfam" id="PF25403">
    <property type="entry name" value="zf-C2H2_ZFAND2"/>
    <property type="match status" value="1"/>
</dbReference>
<dbReference type="InterPro" id="IPR035896">
    <property type="entry name" value="AN1-like_Znf"/>
</dbReference>
<comment type="function">
    <text evidence="1">May be involved in environmental stress response.</text>
</comment>
<keyword evidence="5" id="KW-0862">Zinc</keyword>
<dbReference type="AlphaFoldDB" id="A0A8T2SYE3"/>
<keyword evidence="2" id="KW-0479">Metal-binding</keyword>
<name>A0A8T2SYE3_CERRI</name>
<evidence type="ECO:0000313" key="9">
    <source>
        <dbReference type="EMBL" id="KAH7373426.1"/>
    </source>
</evidence>
<dbReference type="Gene3D" id="4.10.1110.10">
    <property type="entry name" value="AN1-like Zinc finger"/>
    <property type="match status" value="2"/>
</dbReference>
<dbReference type="GO" id="GO:0005737">
    <property type="term" value="C:cytoplasm"/>
    <property type="evidence" value="ECO:0007669"/>
    <property type="project" value="TreeGrafter"/>
</dbReference>
<evidence type="ECO:0000259" key="8">
    <source>
        <dbReference type="PROSITE" id="PS51039"/>
    </source>
</evidence>
<dbReference type="Proteomes" id="UP000825935">
    <property type="component" value="Chromosome 17"/>
</dbReference>
<organism evidence="9 10">
    <name type="scientific">Ceratopteris richardii</name>
    <name type="common">Triangle waterfern</name>
    <dbReference type="NCBI Taxonomy" id="49495"/>
    <lineage>
        <taxon>Eukaryota</taxon>
        <taxon>Viridiplantae</taxon>
        <taxon>Streptophyta</taxon>
        <taxon>Embryophyta</taxon>
        <taxon>Tracheophyta</taxon>
        <taxon>Polypodiopsida</taxon>
        <taxon>Polypodiidae</taxon>
        <taxon>Polypodiales</taxon>
        <taxon>Pteridineae</taxon>
        <taxon>Pteridaceae</taxon>
        <taxon>Parkerioideae</taxon>
        <taxon>Ceratopteris</taxon>
    </lineage>
</organism>
<dbReference type="InterPro" id="IPR057357">
    <property type="entry name" value="Znf-C2H2_ZFAND2A/B"/>
</dbReference>
<proteinExistence type="predicted"/>
<dbReference type="SMART" id="SM00154">
    <property type="entry name" value="ZnF_AN1"/>
    <property type="match status" value="2"/>
</dbReference>
<dbReference type="EMBL" id="CM035422">
    <property type="protein sequence ID" value="KAH7373426.1"/>
    <property type="molecule type" value="Genomic_DNA"/>
</dbReference>
<reference evidence="9" key="1">
    <citation type="submission" date="2021-08" db="EMBL/GenBank/DDBJ databases">
        <title>WGS assembly of Ceratopteris richardii.</title>
        <authorList>
            <person name="Marchant D.B."/>
            <person name="Chen G."/>
            <person name="Jenkins J."/>
            <person name="Shu S."/>
            <person name="Leebens-Mack J."/>
            <person name="Grimwood J."/>
            <person name="Schmutz J."/>
            <person name="Soltis P."/>
            <person name="Soltis D."/>
            <person name="Chen Z.-H."/>
        </authorList>
    </citation>
    <scope>NUCLEOTIDE SEQUENCE</scope>
    <source>
        <strain evidence="9">Whitten #5841</strain>
        <tissue evidence="9">Leaf</tissue>
    </source>
</reference>
<dbReference type="PROSITE" id="PS51039">
    <property type="entry name" value="ZF_AN1"/>
    <property type="match status" value="2"/>
</dbReference>
<evidence type="ECO:0000256" key="5">
    <source>
        <dbReference type="ARBA" id="ARBA00022833"/>
    </source>
</evidence>
<evidence type="ECO:0000256" key="1">
    <source>
        <dbReference type="ARBA" id="ARBA00003732"/>
    </source>
</evidence>
<feature type="domain" description="AN1-type" evidence="8">
    <location>
        <begin position="96"/>
        <end position="146"/>
    </location>
</feature>
<protein>
    <recommendedName>
        <fullName evidence="8">AN1-type domain-containing protein</fullName>
    </recommendedName>
</protein>
<accession>A0A8T2SYE3</accession>
<evidence type="ECO:0000256" key="4">
    <source>
        <dbReference type="ARBA" id="ARBA00022771"/>
    </source>
</evidence>
<feature type="domain" description="AN1-type" evidence="8">
    <location>
        <begin position="8"/>
        <end position="56"/>
    </location>
</feature>
<keyword evidence="10" id="KW-1185">Reference proteome</keyword>
<dbReference type="GO" id="GO:0008270">
    <property type="term" value="F:zinc ion binding"/>
    <property type="evidence" value="ECO:0007669"/>
    <property type="project" value="UniProtKB-KW"/>
</dbReference>
<feature type="region of interest" description="Disordered" evidence="7">
    <location>
        <begin position="168"/>
        <end position="190"/>
    </location>
</feature>
<dbReference type="OrthoDB" id="431929at2759"/>
<sequence>MGGTEAFPELGAHCSQPDCHLLDFLPFNCDSCKQTFCLEHRSYSAHNCTKEGLKDSRVIICPICASSVRTVFGENIDLTLEKHMQVNCDPNNYDRIMKKPKCPVKRCREVMTTTNTYMCKTCKLKVCLKHRFPADHLCMSGVKTREASLETLSQNFMKILSQRRGTECASSSTQAGSKIGSPASQNVSAH</sequence>
<evidence type="ECO:0000313" key="10">
    <source>
        <dbReference type="Proteomes" id="UP000825935"/>
    </source>
</evidence>
<keyword evidence="4 6" id="KW-0863">Zinc-finger</keyword>
<dbReference type="PANTHER" id="PTHR14677:SF20">
    <property type="entry name" value="ZINC FINGER AN1-TYPE CONTAINING 2A-RELATED"/>
    <property type="match status" value="1"/>
</dbReference>
<dbReference type="SUPFAM" id="SSF118310">
    <property type="entry name" value="AN1-like Zinc finger"/>
    <property type="match status" value="2"/>
</dbReference>
<evidence type="ECO:0000256" key="2">
    <source>
        <dbReference type="ARBA" id="ARBA00022723"/>
    </source>
</evidence>
<evidence type="ECO:0000256" key="7">
    <source>
        <dbReference type="SAM" id="MobiDB-lite"/>
    </source>
</evidence>
<dbReference type="PANTHER" id="PTHR14677">
    <property type="entry name" value="ARSENITE INDUCUBLE RNA ASSOCIATED PROTEIN AIP-1-RELATED"/>
    <property type="match status" value="1"/>
</dbReference>
<comment type="caution">
    <text evidence="9">The sequence shown here is derived from an EMBL/GenBank/DDBJ whole genome shotgun (WGS) entry which is preliminary data.</text>
</comment>